<name>A0ABD6ATP8_9EURY</name>
<evidence type="ECO:0000256" key="12">
    <source>
        <dbReference type="ARBA" id="ARBA00022958"/>
    </source>
</evidence>
<dbReference type="NCBIfam" id="NF004978">
    <property type="entry name" value="PRK06354.1"/>
    <property type="match status" value="1"/>
</dbReference>
<accession>A0ABD6ATP8</accession>
<evidence type="ECO:0000256" key="2">
    <source>
        <dbReference type="ARBA" id="ARBA00004997"/>
    </source>
</evidence>
<comment type="cofactor">
    <cofactor evidence="1">
        <name>Mg(2+)</name>
        <dbReference type="ChEBI" id="CHEBI:18420"/>
    </cofactor>
</comment>
<evidence type="ECO:0000256" key="3">
    <source>
        <dbReference type="ARBA" id="ARBA00006237"/>
    </source>
</evidence>
<evidence type="ECO:0000256" key="1">
    <source>
        <dbReference type="ARBA" id="ARBA00001946"/>
    </source>
</evidence>
<dbReference type="InterPro" id="IPR015813">
    <property type="entry name" value="Pyrv/PenolPyrv_kinase-like_dom"/>
</dbReference>
<evidence type="ECO:0000259" key="19">
    <source>
        <dbReference type="Pfam" id="PF02887"/>
    </source>
</evidence>
<dbReference type="SUPFAM" id="SSF51621">
    <property type="entry name" value="Phosphoenolpyruvate/pyruvate domain"/>
    <property type="match status" value="1"/>
</dbReference>
<evidence type="ECO:0000256" key="4">
    <source>
        <dbReference type="ARBA" id="ARBA00008663"/>
    </source>
</evidence>
<feature type="domain" description="Pyruvate kinase barrel" evidence="17">
    <location>
        <begin position="9"/>
        <end position="324"/>
    </location>
</feature>
<dbReference type="NCBIfam" id="NF004491">
    <property type="entry name" value="PRK05826.1"/>
    <property type="match status" value="1"/>
</dbReference>
<dbReference type="InterPro" id="IPR040442">
    <property type="entry name" value="Pyrv_kinase-like_dom_sf"/>
</dbReference>
<feature type="domain" description="Pyruvate kinase C-terminal" evidence="19">
    <location>
        <begin position="357"/>
        <end position="471"/>
    </location>
</feature>
<evidence type="ECO:0000256" key="5">
    <source>
        <dbReference type="ARBA" id="ARBA00012142"/>
    </source>
</evidence>
<dbReference type="SUPFAM" id="SSF52935">
    <property type="entry name" value="PK C-terminal domain-like"/>
    <property type="match status" value="1"/>
</dbReference>
<evidence type="ECO:0000256" key="7">
    <source>
        <dbReference type="ARBA" id="ARBA00022723"/>
    </source>
</evidence>
<dbReference type="InterPro" id="IPR015806">
    <property type="entry name" value="Pyrv_Knase_insert_dom_sf"/>
</dbReference>
<dbReference type="GO" id="GO:0004743">
    <property type="term" value="F:pyruvate kinase activity"/>
    <property type="evidence" value="ECO:0007669"/>
    <property type="project" value="UniProtKB-UniRule"/>
</dbReference>
<keyword evidence="21" id="KW-1185">Reference proteome</keyword>
<dbReference type="GO" id="GO:0005524">
    <property type="term" value="F:ATP binding"/>
    <property type="evidence" value="ECO:0007669"/>
    <property type="project" value="UniProtKB-KW"/>
</dbReference>
<dbReference type="InterPro" id="IPR036918">
    <property type="entry name" value="Pyrv_Knase_C_sf"/>
</dbReference>
<dbReference type="SUPFAM" id="SSF50800">
    <property type="entry name" value="PK beta-barrel domain-like"/>
    <property type="match status" value="1"/>
</dbReference>
<dbReference type="GO" id="GO:0000287">
    <property type="term" value="F:magnesium ion binding"/>
    <property type="evidence" value="ECO:0007669"/>
    <property type="project" value="UniProtKB-UniRule"/>
</dbReference>
<evidence type="ECO:0000313" key="20">
    <source>
        <dbReference type="EMBL" id="MFD1512915.1"/>
    </source>
</evidence>
<dbReference type="PRINTS" id="PR01050">
    <property type="entry name" value="PYRUVTKNASE"/>
</dbReference>
<keyword evidence="13 16" id="KW-0324">Glycolysis</keyword>
<dbReference type="Pfam" id="PF02887">
    <property type="entry name" value="PK_C"/>
    <property type="match status" value="1"/>
</dbReference>
<evidence type="ECO:0000256" key="15">
    <source>
        <dbReference type="NCBIfam" id="TIGR01064"/>
    </source>
</evidence>
<dbReference type="Proteomes" id="UP001597187">
    <property type="component" value="Unassembled WGS sequence"/>
</dbReference>
<dbReference type="SUPFAM" id="SSF52009">
    <property type="entry name" value="Phosphohistidine domain"/>
    <property type="match status" value="1"/>
</dbReference>
<comment type="similarity">
    <text evidence="4 16">Belongs to the pyruvate kinase family.</text>
</comment>
<evidence type="ECO:0000256" key="10">
    <source>
        <dbReference type="ARBA" id="ARBA00022840"/>
    </source>
</evidence>
<evidence type="ECO:0000259" key="18">
    <source>
        <dbReference type="Pfam" id="PF00391"/>
    </source>
</evidence>
<dbReference type="InterPro" id="IPR001697">
    <property type="entry name" value="Pyr_Knase"/>
</dbReference>
<evidence type="ECO:0000313" key="21">
    <source>
        <dbReference type="Proteomes" id="UP001597187"/>
    </source>
</evidence>
<dbReference type="Gene3D" id="3.20.20.60">
    <property type="entry name" value="Phosphoenolpyruvate-binding domains"/>
    <property type="match status" value="1"/>
</dbReference>
<dbReference type="RefSeq" id="WP_250872890.1">
    <property type="nucleotide sequence ID" value="NZ_JALXFV010000003.1"/>
</dbReference>
<evidence type="ECO:0000256" key="16">
    <source>
        <dbReference type="RuleBase" id="RU000504"/>
    </source>
</evidence>
<dbReference type="NCBIfam" id="TIGR01064">
    <property type="entry name" value="pyruv_kin"/>
    <property type="match status" value="1"/>
</dbReference>
<comment type="catalytic activity">
    <reaction evidence="16">
        <text>pyruvate + ATP = phosphoenolpyruvate + ADP + H(+)</text>
        <dbReference type="Rhea" id="RHEA:18157"/>
        <dbReference type="ChEBI" id="CHEBI:15361"/>
        <dbReference type="ChEBI" id="CHEBI:15378"/>
        <dbReference type="ChEBI" id="CHEBI:30616"/>
        <dbReference type="ChEBI" id="CHEBI:58702"/>
        <dbReference type="ChEBI" id="CHEBI:456216"/>
        <dbReference type="EC" id="2.7.1.40"/>
    </reaction>
</comment>
<dbReference type="GO" id="GO:0016301">
    <property type="term" value="F:kinase activity"/>
    <property type="evidence" value="ECO:0007669"/>
    <property type="project" value="UniProtKB-KW"/>
</dbReference>
<keyword evidence="7" id="KW-0479">Metal-binding</keyword>
<protein>
    <recommendedName>
        <fullName evidence="5 15">Pyruvate kinase</fullName>
        <ecNumber evidence="5 15">2.7.1.40</ecNumber>
    </recommendedName>
</protein>
<dbReference type="Gene3D" id="3.50.30.10">
    <property type="entry name" value="Phosphohistidine domain"/>
    <property type="match status" value="1"/>
</dbReference>
<keyword evidence="9 16" id="KW-0418">Kinase</keyword>
<evidence type="ECO:0000256" key="8">
    <source>
        <dbReference type="ARBA" id="ARBA00022741"/>
    </source>
</evidence>
<dbReference type="AlphaFoldDB" id="A0ABD6ATP8"/>
<keyword evidence="12" id="KW-0630">Potassium</keyword>
<dbReference type="Pfam" id="PF00224">
    <property type="entry name" value="PK"/>
    <property type="match status" value="1"/>
</dbReference>
<comment type="caution">
    <text evidence="20">The sequence shown here is derived from an EMBL/GenBank/DDBJ whole genome shotgun (WGS) entry which is preliminary data.</text>
</comment>
<dbReference type="InterPro" id="IPR015793">
    <property type="entry name" value="Pyrv_Knase_brl"/>
</dbReference>
<keyword evidence="11 16" id="KW-0460">Magnesium</keyword>
<keyword evidence="6 16" id="KW-0808">Transferase</keyword>
<evidence type="ECO:0000256" key="11">
    <source>
        <dbReference type="ARBA" id="ARBA00022842"/>
    </source>
</evidence>
<keyword evidence="10" id="KW-0067">ATP-binding</keyword>
<evidence type="ECO:0000259" key="17">
    <source>
        <dbReference type="Pfam" id="PF00224"/>
    </source>
</evidence>
<proteinExistence type="inferred from homology"/>
<dbReference type="GO" id="GO:0030955">
    <property type="term" value="F:potassium ion binding"/>
    <property type="evidence" value="ECO:0007669"/>
    <property type="project" value="UniProtKB-UniRule"/>
</dbReference>
<dbReference type="InterPro" id="IPR015795">
    <property type="entry name" value="Pyrv_Knase_C"/>
</dbReference>
<dbReference type="EC" id="2.7.1.40" evidence="5 15"/>
<dbReference type="Pfam" id="PF00391">
    <property type="entry name" value="PEP-utilizers"/>
    <property type="match status" value="1"/>
</dbReference>
<evidence type="ECO:0000256" key="6">
    <source>
        <dbReference type="ARBA" id="ARBA00022679"/>
    </source>
</evidence>
<dbReference type="EMBL" id="JBHUDC010000003">
    <property type="protein sequence ID" value="MFD1512915.1"/>
    <property type="molecule type" value="Genomic_DNA"/>
</dbReference>
<dbReference type="PANTHER" id="PTHR11817">
    <property type="entry name" value="PYRUVATE KINASE"/>
    <property type="match status" value="1"/>
</dbReference>
<evidence type="ECO:0000256" key="14">
    <source>
        <dbReference type="ARBA" id="ARBA00023317"/>
    </source>
</evidence>
<dbReference type="Gene3D" id="3.40.1380.20">
    <property type="entry name" value="Pyruvate kinase, C-terminal domain"/>
    <property type="match status" value="1"/>
</dbReference>
<dbReference type="InterPro" id="IPR008279">
    <property type="entry name" value="PEP-util_enz_mobile_dom"/>
</dbReference>
<keyword evidence="8" id="KW-0547">Nucleotide-binding</keyword>
<organism evidence="20 21">
    <name type="scientific">Halomarina rubra</name>
    <dbReference type="NCBI Taxonomy" id="2071873"/>
    <lineage>
        <taxon>Archaea</taxon>
        <taxon>Methanobacteriati</taxon>
        <taxon>Methanobacteriota</taxon>
        <taxon>Stenosarchaea group</taxon>
        <taxon>Halobacteria</taxon>
        <taxon>Halobacteriales</taxon>
        <taxon>Natronomonadaceae</taxon>
        <taxon>Halomarina</taxon>
    </lineage>
</organism>
<comment type="similarity">
    <text evidence="3">In the C-terminal section; belongs to the PEP-utilizing enzyme family.</text>
</comment>
<evidence type="ECO:0000256" key="13">
    <source>
        <dbReference type="ARBA" id="ARBA00023152"/>
    </source>
</evidence>
<dbReference type="InterPro" id="IPR011037">
    <property type="entry name" value="Pyrv_Knase-like_insert_dom_sf"/>
</dbReference>
<comment type="pathway">
    <text evidence="2 16">Carbohydrate degradation; glycolysis; pyruvate from D-glyceraldehyde 3-phosphate: step 5/5.</text>
</comment>
<keyword evidence="14 20" id="KW-0670">Pyruvate</keyword>
<dbReference type="Gene3D" id="2.40.33.10">
    <property type="entry name" value="PK beta-barrel domain-like"/>
    <property type="match status" value="1"/>
</dbReference>
<feature type="domain" description="PEP-utilising enzyme mobile" evidence="18">
    <location>
        <begin position="503"/>
        <end position="574"/>
    </location>
</feature>
<gene>
    <name evidence="20" type="primary">pyk</name>
    <name evidence="20" type="ORF">ACFSBT_06430</name>
</gene>
<dbReference type="InterPro" id="IPR036637">
    <property type="entry name" value="Phosphohistidine_dom_sf"/>
</dbReference>
<evidence type="ECO:0000256" key="9">
    <source>
        <dbReference type="ARBA" id="ARBA00022777"/>
    </source>
</evidence>
<sequence length="590" mass="61701">MTESTPRTNAKVVCTLGPASDDRETIRALVESGMRVARFNASHGSREDRRELLQRVRAVAENLGTPVATMVDLQGPEVRTAPLDEPITLAEGSDVRFVVGDDATPEEVGLSHPIDAASQGDRVLLDDGRIAATVLSVDDDAVLARVDSGGELGGRKGVNLPGVDLALPVPTDDDREEIRLAVEEDADFVAASFVRDAADVLSVAGVVESLGGDVPIVAKLERAGAIEHLEAIVEAADGVMVARGDLGVEYPLEDVPLIQKRTIRECQRAGVPVIVATEMLDSMVESRRPTRAEASDVANAVLDGTDAVMLSAETAVGDHPVRVVETMRTIVAEVEGSDEYAELREQRVPSADATSADSLARAARYLARDVGASAIVAASESGYTARKVAKYRPRVPVVATTPNEPVHRRLALSWGITPVDVETVDDAASLVERSVDAALDAGVADSGDTVVVLSGMMSGVRTDTTNTLKIHVAAETLTTGTSAVSGRVTGPVFHTTGDLQGAPEGAILALPRDFDAEFDGDLTAIGGIVAAERGLTGYPAIVARELDVPMVSGGELDPETIPDGTTVTLDAERGVVYEGDVLSGPGEHAE</sequence>
<reference evidence="20 21" key="1">
    <citation type="journal article" date="2019" name="Int. J. Syst. Evol. Microbiol.">
        <title>The Global Catalogue of Microorganisms (GCM) 10K type strain sequencing project: providing services to taxonomists for standard genome sequencing and annotation.</title>
        <authorList>
            <consortium name="The Broad Institute Genomics Platform"/>
            <consortium name="The Broad Institute Genome Sequencing Center for Infectious Disease"/>
            <person name="Wu L."/>
            <person name="Ma J."/>
        </authorList>
    </citation>
    <scope>NUCLEOTIDE SEQUENCE [LARGE SCALE GENOMIC DNA]</scope>
    <source>
        <strain evidence="20 21">CGMCC 1.12563</strain>
    </source>
</reference>